<evidence type="ECO:0000313" key="2">
    <source>
        <dbReference type="EMBL" id="CAE0479456.1"/>
    </source>
</evidence>
<keyword evidence="1" id="KW-0472">Membrane</keyword>
<dbReference type="Pfam" id="PF06522">
    <property type="entry name" value="B12D"/>
    <property type="match status" value="1"/>
</dbReference>
<reference evidence="2" key="1">
    <citation type="submission" date="2021-01" db="EMBL/GenBank/DDBJ databases">
        <authorList>
            <person name="Corre E."/>
            <person name="Pelletier E."/>
            <person name="Niang G."/>
            <person name="Scheremetjew M."/>
            <person name="Finn R."/>
            <person name="Kale V."/>
            <person name="Holt S."/>
            <person name="Cochrane G."/>
            <person name="Meng A."/>
            <person name="Brown T."/>
            <person name="Cohen L."/>
        </authorList>
    </citation>
    <scope>NUCLEOTIDE SEQUENCE</scope>
    <source>
        <strain evidence="2">MM31A-1</strain>
    </source>
</reference>
<organism evidence="2">
    <name type="scientific">Chaetoceros debilis</name>
    <dbReference type="NCBI Taxonomy" id="122233"/>
    <lineage>
        <taxon>Eukaryota</taxon>
        <taxon>Sar</taxon>
        <taxon>Stramenopiles</taxon>
        <taxon>Ochrophyta</taxon>
        <taxon>Bacillariophyta</taxon>
        <taxon>Coscinodiscophyceae</taxon>
        <taxon>Chaetocerotophycidae</taxon>
        <taxon>Chaetocerotales</taxon>
        <taxon>Chaetocerotaceae</taxon>
        <taxon>Chaetoceros</taxon>
    </lineage>
</organism>
<protein>
    <submittedName>
        <fullName evidence="2">Uncharacterized protein</fullName>
    </submittedName>
</protein>
<feature type="transmembrane region" description="Helical" evidence="1">
    <location>
        <begin position="57"/>
        <end position="80"/>
    </location>
</feature>
<dbReference type="AlphaFoldDB" id="A0A7S3QJG5"/>
<keyword evidence="1" id="KW-0812">Transmembrane</keyword>
<keyword evidence="1" id="KW-1133">Transmembrane helix</keyword>
<dbReference type="EMBL" id="HBIO01031710">
    <property type="protein sequence ID" value="CAE0479456.1"/>
    <property type="molecule type" value="Transcribed_RNA"/>
</dbReference>
<sequence>MLNNAYRSIARSALATSRRSVSTTTTPTATATATVYKNAINADIHNNVRAKLLADPATYPLIFILGVAMAGCSGFGVWFLRTSTDVRVDPNKRLRLIRNWSRE</sequence>
<gene>
    <name evidence="2" type="ORF">CDEB00056_LOCUS24310</name>
</gene>
<proteinExistence type="predicted"/>
<accession>A0A7S3QJG5</accession>
<name>A0A7S3QJG5_9STRA</name>
<dbReference type="InterPro" id="IPR010530">
    <property type="entry name" value="B12D"/>
</dbReference>
<evidence type="ECO:0000256" key="1">
    <source>
        <dbReference type="SAM" id="Phobius"/>
    </source>
</evidence>